<evidence type="ECO:0000313" key="1">
    <source>
        <dbReference type="EMBL" id="SDF50945.1"/>
    </source>
</evidence>
<gene>
    <name evidence="1" type="ORF">SAMN04244550_02352</name>
</gene>
<dbReference type="RefSeq" id="WP_139182444.1">
    <property type="nucleotide sequence ID" value="NZ_CP119563.1"/>
</dbReference>
<dbReference type="AlphaFoldDB" id="A0A1G7LN68"/>
<dbReference type="Proteomes" id="UP000183812">
    <property type="component" value="Unassembled WGS sequence"/>
</dbReference>
<evidence type="ECO:0000313" key="2">
    <source>
        <dbReference type="Proteomes" id="UP000183812"/>
    </source>
</evidence>
<dbReference type="EMBL" id="FNAY01000012">
    <property type="protein sequence ID" value="SDF50945.1"/>
    <property type="molecule type" value="Genomic_DNA"/>
</dbReference>
<reference evidence="1 2" key="1">
    <citation type="submission" date="2016-10" db="EMBL/GenBank/DDBJ databases">
        <authorList>
            <person name="de Groot N.N."/>
        </authorList>
    </citation>
    <scope>NUCLEOTIDE SEQUENCE [LARGE SCALE GENOMIC DNA]</scope>
    <source>
        <strain evidence="2">DSM 938 / 37b4</strain>
    </source>
</reference>
<organism evidence="1 2">
    <name type="scientific">Rhodobacter capsulatus</name>
    <name type="common">Rhodopseudomonas capsulata</name>
    <dbReference type="NCBI Taxonomy" id="1061"/>
    <lineage>
        <taxon>Bacteria</taxon>
        <taxon>Pseudomonadati</taxon>
        <taxon>Pseudomonadota</taxon>
        <taxon>Alphaproteobacteria</taxon>
        <taxon>Rhodobacterales</taxon>
        <taxon>Rhodobacter group</taxon>
        <taxon>Rhodobacter</taxon>
    </lineage>
</organism>
<name>A0A1G7LN68_RHOCA</name>
<accession>A0A1G7LN68</accession>
<proteinExistence type="predicted"/>
<sequence length="59" mass="6435">MEKPRKIMIAADADLSARIEAERKRMEAESGLNRVPVSGVILSLVRRGLEATSRKGGGR</sequence>
<protein>
    <submittedName>
        <fullName evidence="1">Uncharacterized protein</fullName>
    </submittedName>
</protein>